<dbReference type="EMBL" id="BAVR01000023">
    <property type="protein sequence ID" value="GAE88732.1"/>
    <property type="molecule type" value="Genomic_DNA"/>
</dbReference>
<comment type="caution">
    <text evidence="1">The sequence shown here is derived from an EMBL/GenBank/DDBJ whole genome shotgun (WGS) entry which is preliminary data.</text>
</comment>
<organism evidence="1 2">
    <name type="scientific">Acetivibrio straminisolvens JCM 21531</name>
    <dbReference type="NCBI Taxonomy" id="1294263"/>
    <lineage>
        <taxon>Bacteria</taxon>
        <taxon>Bacillati</taxon>
        <taxon>Bacillota</taxon>
        <taxon>Clostridia</taxon>
        <taxon>Eubacteriales</taxon>
        <taxon>Oscillospiraceae</taxon>
        <taxon>Acetivibrio</taxon>
    </lineage>
</organism>
<protein>
    <submittedName>
        <fullName evidence="1">Uncharacterized protein</fullName>
    </submittedName>
</protein>
<dbReference type="AlphaFoldDB" id="W4V6B1"/>
<accession>W4V6B1</accession>
<evidence type="ECO:0000313" key="1">
    <source>
        <dbReference type="EMBL" id="GAE88732.1"/>
    </source>
</evidence>
<sequence length="135" mass="15923">MDKHKFEMIDNHDFGIIDFFEEGKCYCDYEPKDFNCIPVSDRYIGPIIRKYKYDFSFMDTYFLDSTQPSAGLAYCGVTIIPPESLKKFKDIIIDANNHYKSKELELLIEKIDEAMKLNKHMIHYSLIVHPYMGDD</sequence>
<dbReference type="RefSeq" id="WP_243467417.1">
    <property type="nucleotide sequence ID" value="NZ_BAVR01000023.1"/>
</dbReference>
<dbReference type="Proteomes" id="UP000019109">
    <property type="component" value="Unassembled WGS sequence"/>
</dbReference>
<gene>
    <name evidence="1" type="ORF">JCM21531_2201</name>
</gene>
<proteinExistence type="predicted"/>
<evidence type="ECO:0000313" key="2">
    <source>
        <dbReference type="Proteomes" id="UP000019109"/>
    </source>
</evidence>
<reference evidence="1" key="1">
    <citation type="journal article" date="2014" name="Genome Announc.">
        <title>Draft Genome Sequence of Clostridium straminisolvens Strain JCM 21531T, Isolated from a Cellulose-Degrading Bacterial Community.</title>
        <authorList>
            <person name="Yuki M."/>
            <person name="Oshima K."/>
            <person name="Suda W."/>
            <person name="Sakamoto M."/>
            <person name="Kitamura K."/>
            <person name="Iida T."/>
            <person name="Hattori M."/>
            <person name="Ohkuma M."/>
        </authorList>
    </citation>
    <scope>NUCLEOTIDE SEQUENCE [LARGE SCALE GENOMIC DNA]</scope>
    <source>
        <strain evidence="1">JCM 21531</strain>
    </source>
</reference>
<name>W4V6B1_9FIRM</name>
<dbReference type="STRING" id="1294263.JCM21531_2201"/>
<keyword evidence="2" id="KW-1185">Reference proteome</keyword>